<evidence type="ECO:0000313" key="2">
    <source>
        <dbReference type="EMBL" id="GCD93327.1"/>
    </source>
</evidence>
<comment type="caution">
    <text evidence="2">The sequence shown here is derived from an EMBL/GenBank/DDBJ whole genome shotgun (WGS) entry which is preliminary data.</text>
</comment>
<evidence type="ECO:0000256" key="1">
    <source>
        <dbReference type="SAM" id="MobiDB-lite"/>
    </source>
</evidence>
<protein>
    <submittedName>
        <fullName evidence="2">Uncharacterized protein</fullName>
    </submittedName>
</protein>
<dbReference type="EMBL" id="BIFH01000014">
    <property type="protein sequence ID" value="GCD93327.1"/>
    <property type="molecule type" value="Genomic_DNA"/>
</dbReference>
<proteinExistence type="predicted"/>
<sequence length="81" mass="8734">MARTATDPDDDPLAAMTRPPGTDGTNEPGDTALGEVSERRRRILALTRLRAAAEDGAFDLDALADKRNHRRPAPPVWVSGL</sequence>
<organism evidence="2 3">
    <name type="scientific">Embleya hyalina</name>
    <dbReference type="NCBI Taxonomy" id="516124"/>
    <lineage>
        <taxon>Bacteria</taxon>
        <taxon>Bacillati</taxon>
        <taxon>Actinomycetota</taxon>
        <taxon>Actinomycetes</taxon>
        <taxon>Kitasatosporales</taxon>
        <taxon>Streptomycetaceae</taxon>
        <taxon>Embleya</taxon>
    </lineage>
</organism>
<dbReference type="RefSeq" id="WP_126635637.1">
    <property type="nucleotide sequence ID" value="NZ_BIFH01000014.1"/>
</dbReference>
<evidence type="ECO:0000313" key="3">
    <source>
        <dbReference type="Proteomes" id="UP000286931"/>
    </source>
</evidence>
<reference evidence="2 3" key="1">
    <citation type="submission" date="2018-12" db="EMBL/GenBank/DDBJ databases">
        <title>Draft genome sequence of Embleya hyalina NBRC 13850T.</title>
        <authorList>
            <person name="Komaki H."/>
            <person name="Hosoyama A."/>
            <person name="Kimura A."/>
            <person name="Ichikawa N."/>
            <person name="Tamura T."/>
        </authorList>
    </citation>
    <scope>NUCLEOTIDE SEQUENCE [LARGE SCALE GENOMIC DNA]</scope>
    <source>
        <strain evidence="2 3">NBRC 13850</strain>
    </source>
</reference>
<name>A0A401YFH5_9ACTN</name>
<accession>A0A401YFH5</accession>
<keyword evidence="3" id="KW-1185">Reference proteome</keyword>
<dbReference type="Proteomes" id="UP000286931">
    <property type="component" value="Unassembled WGS sequence"/>
</dbReference>
<feature type="region of interest" description="Disordered" evidence="1">
    <location>
        <begin position="1"/>
        <end position="36"/>
    </location>
</feature>
<gene>
    <name evidence="2" type="ORF">EHYA_00971</name>
</gene>
<dbReference type="AlphaFoldDB" id="A0A401YFH5"/>